<feature type="region of interest" description="Disordered" evidence="1">
    <location>
        <begin position="84"/>
        <end position="107"/>
    </location>
</feature>
<dbReference type="Proteomes" id="UP000652761">
    <property type="component" value="Unassembled WGS sequence"/>
</dbReference>
<dbReference type="OrthoDB" id="1929591at2759"/>
<reference evidence="2" key="1">
    <citation type="submission" date="2017-07" db="EMBL/GenBank/DDBJ databases">
        <title>Taro Niue Genome Assembly and Annotation.</title>
        <authorList>
            <person name="Atibalentja N."/>
            <person name="Keating K."/>
            <person name="Fields C.J."/>
        </authorList>
    </citation>
    <scope>NUCLEOTIDE SEQUENCE</scope>
    <source>
        <strain evidence="2">Niue_2</strain>
        <tissue evidence="2">Leaf</tissue>
    </source>
</reference>
<dbReference type="InterPro" id="IPR043459">
    <property type="entry name" value="NFD6/NOXY2-like"/>
</dbReference>
<comment type="caution">
    <text evidence="2">The sequence shown here is derived from an EMBL/GenBank/DDBJ whole genome shotgun (WGS) entry which is preliminary data.</text>
</comment>
<feature type="non-terminal residue" evidence="2">
    <location>
        <position position="176"/>
    </location>
</feature>
<dbReference type="PANTHER" id="PTHR33156:SF26">
    <property type="entry name" value="OS12G0592200 PROTEIN"/>
    <property type="match status" value="1"/>
</dbReference>
<evidence type="ECO:0000313" key="2">
    <source>
        <dbReference type="EMBL" id="MQL77455.1"/>
    </source>
</evidence>
<dbReference type="PANTHER" id="PTHR33156">
    <property type="entry name" value="OS02G0230000 PROTEIN"/>
    <property type="match status" value="1"/>
</dbReference>
<proteinExistence type="predicted"/>
<organism evidence="2 3">
    <name type="scientific">Colocasia esculenta</name>
    <name type="common">Wild taro</name>
    <name type="synonym">Arum esculentum</name>
    <dbReference type="NCBI Taxonomy" id="4460"/>
    <lineage>
        <taxon>Eukaryota</taxon>
        <taxon>Viridiplantae</taxon>
        <taxon>Streptophyta</taxon>
        <taxon>Embryophyta</taxon>
        <taxon>Tracheophyta</taxon>
        <taxon>Spermatophyta</taxon>
        <taxon>Magnoliopsida</taxon>
        <taxon>Liliopsida</taxon>
        <taxon>Araceae</taxon>
        <taxon>Aroideae</taxon>
        <taxon>Colocasieae</taxon>
        <taxon>Colocasia</taxon>
    </lineage>
</organism>
<evidence type="ECO:0000256" key="1">
    <source>
        <dbReference type="SAM" id="MobiDB-lite"/>
    </source>
</evidence>
<name>A0A843U238_COLES</name>
<accession>A0A843U238</accession>
<protein>
    <submittedName>
        <fullName evidence="2">Uncharacterized protein</fullName>
    </submittedName>
</protein>
<dbReference type="AlphaFoldDB" id="A0A843U238"/>
<sequence length="176" mass="19548">MLGLHHLKIVAHWAFQSTCQRLRSVAIEGRDPRPMWTSWNPKPRPVVASRSSTLPRFVSVRAKAMAFRGSLSRSLFASARSSLHSPGLLPRQRPRSPTATRPERRRLNFAAPRPVAALGCSQSLLPLHSVLAATRLTSHLSLNARACCELSQAAKMGDAVVGKRPAFIRGYYQFER</sequence>
<keyword evidence="3" id="KW-1185">Reference proteome</keyword>
<dbReference type="EMBL" id="NMUH01000351">
    <property type="protein sequence ID" value="MQL77455.1"/>
    <property type="molecule type" value="Genomic_DNA"/>
</dbReference>
<evidence type="ECO:0000313" key="3">
    <source>
        <dbReference type="Proteomes" id="UP000652761"/>
    </source>
</evidence>
<gene>
    <name evidence="2" type="ORF">Taro_009901</name>
</gene>